<evidence type="ECO:0000313" key="2">
    <source>
        <dbReference type="Proteomes" id="UP000445582"/>
    </source>
</evidence>
<proteinExistence type="predicted"/>
<comment type="caution">
    <text evidence="1">The sequence shown here is derived from an EMBL/GenBank/DDBJ whole genome shotgun (WGS) entry which is preliminary data.</text>
</comment>
<reference evidence="1 2" key="1">
    <citation type="submission" date="2019-12" db="EMBL/GenBank/DDBJ databases">
        <title>Genomic-based taxomic classification of the family Erythrobacteraceae.</title>
        <authorList>
            <person name="Xu L."/>
        </authorList>
    </citation>
    <scope>NUCLEOTIDE SEQUENCE [LARGE SCALE GENOMIC DNA]</scope>
    <source>
        <strain evidence="1 2">MCCC 1A09965</strain>
    </source>
</reference>
<accession>A0A844YIT4</accession>
<dbReference type="EMBL" id="WTYN01000003">
    <property type="protein sequence ID" value="MXO63847.1"/>
    <property type="molecule type" value="Genomic_DNA"/>
</dbReference>
<dbReference type="OrthoDB" id="7410365at2"/>
<sequence length="64" mass="6906">MLRYSLQIKSADSEIELEAPDIGAALAIIDINACAEGAEIWQGGERVARLVRCGASSLPFWMVV</sequence>
<organism evidence="1 2">
    <name type="scientific">Qipengyuania oceanensis</name>
    <dbReference type="NCBI Taxonomy" id="1463597"/>
    <lineage>
        <taxon>Bacteria</taxon>
        <taxon>Pseudomonadati</taxon>
        <taxon>Pseudomonadota</taxon>
        <taxon>Alphaproteobacteria</taxon>
        <taxon>Sphingomonadales</taxon>
        <taxon>Erythrobacteraceae</taxon>
        <taxon>Qipengyuania</taxon>
    </lineage>
</organism>
<dbReference type="Proteomes" id="UP000445582">
    <property type="component" value="Unassembled WGS sequence"/>
</dbReference>
<dbReference type="RefSeq" id="WP_160676836.1">
    <property type="nucleotide sequence ID" value="NZ_WTYN01000003.1"/>
</dbReference>
<gene>
    <name evidence="1" type="ORF">GRI48_12605</name>
</gene>
<dbReference type="AlphaFoldDB" id="A0A844YIT4"/>
<evidence type="ECO:0000313" key="1">
    <source>
        <dbReference type="EMBL" id="MXO63847.1"/>
    </source>
</evidence>
<keyword evidence="2" id="KW-1185">Reference proteome</keyword>
<name>A0A844YIT4_9SPHN</name>
<protein>
    <submittedName>
        <fullName evidence="1">Uncharacterized protein</fullName>
    </submittedName>
</protein>